<dbReference type="Gene3D" id="3.40.50.300">
    <property type="entry name" value="P-loop containing nucleotide triphosphate hydrolases"/>
    <property type="match status" value="1"/>
</dbReference>
<gene>
    <name evidence="10" type="primary">miaA</name>
    <name evidence="14" type="ORF">SAMN02745775_102462</name>
</gene>
<dbReference type="PANTHER" id="PTHR11088">
    <property type="entry name" value="TRNA DIMETHYLALLYLTRANSFERASE"/>
    <property type="match status" value="1"/>
</dbReference>
<evidence type="ECO:0000256" key="3">
    <source>
        <dbReference type="ARBA" id="ARBA00005842"/>
    </source>
</evidence>
<keyword evidence="4 10" id="KW-0808">Transferase</keyword>
<evidence type="ECO:0000256" key="6">
    <source>
        <dbReference type="ARBA" id="ARBA00022741"/>
    </source>
</evidence>
<feature type="site" description="Interaction with substrate tRNA" evidence="10">
    <location>
        <position position="117"/>
    </location>
</feature>
<keyword evidence="6 10" id="KW-0547">Nucleotide-binding</keyword>
<dbReference type="AlphaFoldDB" id="A0A1I3ZEP1"/>
<evidence type="ECO:0000256" key="8">
    <source>
        <dbReference type="ARBA" id="ARBA00022842"/>
    </source>
</evidence>
<evidence type="ECO:0000256" key="1">
    <source>
        <dbReference type="ARBA" id="ARBA00001946"/>
    </source>
</evidence>
<feature type="region of interest" description="Interaction with substrate tRNA" evidence="10">
    <location>
        <begin position="51"/>
        <end position="54"/>
    </location>
</feature>
<dbReference type="InterPro" id="IPR018022">
    <property type="entry name" value="IPT"/>
</dbReference>
<evidence type="ECO:0000313" key="14">
    <source>
        <dbReference type="EMBL" id="SFK42668.1"/>
    </source>
</evidence>
<dbReference type="GO" id="GO:0052381">
    <property type="term" value="F:tRNA dimethylallyltransferase activity"/>
    <property type="evidence" value="ECO:0007669"/>
    <property type="project" value="UniProtKB-UniRule"/>
</dbReference>
<dbReference type="Gene3D" id="1.10.20.140">
    <property type="match status" value="1"/>
</dbReference>
<evidence type="ECO:0000256" key="7">
    <source>
        <dbReference type="ARBA" id="ARBA00022840"/>
    </source>
</evidence>
<feature type="region of interest" description="Interaction with substrate tRNA" evidence="10">
    <location>
        <begin position="175"/>
        <end position="179"/>
    </location>
</feature>
<dbReference type="EMBL" id="FOSQ01000002">
    <property type="protein sequence ID" value="SFK42668.1"/>
    <property type="molecule type" value="Genomic_DNA"/>
</dbReference>
<dbReference type="HAMAP" id="MF_00185">
    <property type="entry name" value="IPP_trans"/>
    <property type="match status" value="1"/>
</dbReference>
<comment type="catalytic activity">
    <reaction evidence="9 10 11">
        <text>adenosine(37) in tRNA + dimethylallyl diphosphate = N(6)-dimethylallyladenosine(37) in tRNA + diphosphate</text>
        <dbReference type="Rhea" id="RHEA:26482"/>
        <dbReference type="Rhea" id="RHEA-COMP:10162"/>
        <dbReference type="Rhea" id="RHEA-COMP:10375"/>
        <dbReference type="ChEBI" id="CHEBI:33019"/>
        <dbReference type="ChEBI" id="CHEBI:57623"/>
        <dbReference type="ChEBI" id="CHEBI:74411"/>
        <dbReference type="ChEBI" id="CHEBI:74415"/>
        <dbReference type="EC" id="2.5.1.75"/>
    </reaction>
</comment>
<comment type="similarity">
    <text evidence="3 10 13">Belongs to the IPP transferase family.</text>
</comment>
<dbReference type="Pfam" id="PF01715">
    <property type="entry name" value="IPPT"/>
    <property type="match status" value="1"/>
</dbReference>
<accession>A0A1I3ZEP1</accession>
<evidence type="ECO:0000256" key="13">
    <source>
        <dbReference type="RuleBase" id="RU003785"/>
    </source>
</evidence>
<keyword evidence="7 10" id="KW-0067">ATP-binding</keyword>
<evidence type="ECO:0000256" key="5">
    <source>
        <dbReference type="ARBA" id="ARBA00022694"/>
    </source>
</evidence>
<evidence type="ECO:0000256" key="12">
    <source>
        <dbReference type="RuleBase" id="RU003784"/>
    </source>
</evidence>
<keyword evidence="8 10" id="KW-0460">Magnesium</keyword>
<comment type="caution">
    <text evidence="10">Lacks conserved residue(s) required for the propagation of feature annotation.</text>
</comment>
<feature type="site" description="Interaction with substrate tRNA" evidence="10">
    <location>
        <position position="139"/>
    </location>
</feature>
<dbReference type="GO" id="GO:0006400">
    <property type="term" value="P:tRNA modification"/>
    <property type="evidence" value="ECO:0007669"/>
    <property type="project" value="TreeGrafter"/>
</dbReference>
<evidence type="ECO:0000256" key="11">
    <source>
        <dbReference type="RuleBase" id="RU003783"/>
    </source>
</evidence>
<comment type="cofactor">
    <cofactor evidence="1 10">
        <name>Mg(2+)</name>
        <dbReference type="ChEBI" id="CHEBI:18420"/>
    </cofactor>
</comment>
<dbReference type="NCBIfam" id="TIGR00174">
    <property type="entry name" value="miaA"/>
    <property type="match status" value="1"/>
</dbReference>
<evidence type="ECO:0000256" key="4">
    <source>
        <dbReference type="ARBA" id="ARBA00022679"/>
    </source>
</evidence>
<proteinExistence type="inferred from homology"/>
<organism evidence="14 15">
    <name type="scientific">Falsiroseomonas stagni DSM 19981</name>
    <dbReference type="NCBI Taxonomy" id="1123062"/>
    <lineage>
        <taxon>Bacteria</taxon>
        <taxon>Pseudomonadati</taxon>
        <taxon>Pseudomonadota</taxon>
        <taxon>Alphaproteobacteria</taxon>
        <taxon>Acetobacterales</taxon>
        <taxon>Roseomonadaceae</taxon>
        <taxon>Falsiroseomonas</taxon>
    </lineage>
</organism>
<dbReference type="STRING" id="1123062.SAMN02745775_102462"/>
<dbReference type="Proteomes" id="UP000199473">
    <property type="component" value="Unassembled WGS sequence"/>
</dbReference>
<dbReference type="SUPFAM" id="SSF52540">
    <property type="entry name" value="P-loop containing nucleoside triphosphate hydrolases"/>
    <property type="match status" value="1"/>
</dbReference>
<dbReference type="PANTHER" id="PTHR11088:SF60">
    <property type="entry name" value="TRNA DIMETHYLALLYLTRANSFERASE"/>
    <property type="match status" value="1"/>
</dbReference>
<evidence type="ECO:0000256" key="9">
    <source>
        <dbReference type="ARBA" id="ARBA00049563"/>
    </source>
</evidence>
<dbReference type="GO" id="GO:0005524">
    <property type="term" value="F:ATP binding"/>
    <property type="evidence" value="ECO:0007669"/>
    <property type="project" value="UniProtKB-UniRule"/>
</dbReference>
<comment type="subunit">
    <text evidence="10">Monomer.</text>
</comment>
<feature type="binding site" evidence="10">
    <location>
        <begin position="26"/>
        <end position="33"/>
    </location>
    <ligand>
        <name>ATP</name>
        <dbReference type="ChEBI" id="CHEBI:30616"/>
    </ligand>
</feature>
<evidence type="ECO:0000256" key="10">
    <source>
        <dbReference type="HAMAP-Rule" id="MF_00185"/>
    </source>
</evidence>
<reference evidence="14 15" key="1">
    <citation type="submission" date="2016-10" db="EMBL/GenBank/DDBJ databases">
        <authorList>
            <person name="de Groot N.N."/>
        </authorList>
    </citation>
    <scope>NUCLEOTIDE SEQUENCE [LARGE SCALE GENOMIC DNA]</scope>
    <source>
        <strain evidence="14 15">DSM 19981</strain>
    </source>
</reference>
<name>A0A1I3ZEP1_9PROT</name>
<keyword evidence="5 10" id="KW-0819">tRNA processing</keyword>
<protein>
    <recommendedName>
        <fullName evidence="10">tRNA dimethylallyltransferase</fullName>
        <ecNumber evidence="10">2.5.1.75</ecNumber>
    </recommendedName>
    <alternativeName>
        <fullName evidence="10">Dimethylallyl diphosphate:tRNA dimethylallyltransferase</fullName>
        <shortName evidence="10">DMAPP:tRNA dimethylallyltransferase</shortName>
        <shortName evidence="10">DMATase</shortName>
    </alternativeName>
    <alternativeName>
        <fullName evidence="10">Isopentenyl-diphosphate:tRNA isopentenyltransferase</fullName>
        <shortName evidence="10">IPP transferase</shortName>
        <shortName evidence="10">IPPT</shortName>
        <shortName evidence="10">IPTase</shortName>
    </alternativeName>
</protein>
<dbReference type="InterPro" id="IPR027417">
    <property type="entry name" value="P-loop_NTPase"/>
</dbReference>
<keyword evidence="15" id="KW-1185">Reference proteome</keyword>
<evidence type="ECO:0000313" key="15">
    <source>
        <dbReference type="Proteomes" id="UP000199473"/>
    </source>
</evidence>
<dbReference type="InterPro" id="IPR039657">
    <property type="entry name" value="Dimethylallyltransferase"/>
</dbReference>
<feature type="binding site" evidence="10">
    <location>
        <begin position="28"/>
        <end position="33"/>
    </location>
    <ligand>
        <name>substrate</name>
    </ligand>
</feature>
<sequence>MPLAPGLCNIRAMTTHALPPALIVAGPTASGKTALALGLARRLGGTVINADSMQVYRELRVLTARPTAEEEAVVPHALYGVRPAAEAGTVAWWRGAALAAMEEARAAGRVPILCGGTGLYFLSLTEGLAEVPPVPVEARAEARRLLEAEGPAALHARLAVLDAESAAALRPSDSQRLARAYEVVTGTGKGLRAWQREGGAAAAPWRFAAVVLDPPRPALRAAIGRRWQAMLRAGALEEVRALGAQGLDPALPAMRAHGVPELLAHLAGRMTLAAASTRAILNTGQYTKRQATWFRHHALAPPAHVHSIHARCEGLEQLSECELAKIIAFVDRRVDGGESGA</sequence>
<dbReference type="EC" id="2.5.1.75" evidence="10"/>
<comment type="function">
    <text evidence="2 10 12">Catalyzes the transfer of a dimethylallyl group onto the adenine at position 37 in tRNAs that read codons beginning with uridine, leading to the formation of N6-(dimethylallyl)adenosine (i(6)A).</text>
</comment>
<evidence type="ECO:0000256" key="2">
    <source>
        <dbReference type="ARBA" id="ARBA00003213"/>
    </source>
</evidence>